<dbReference type="Proteomes" id="UP001151532">
    <property type="component" value="Chromosome 6"/>
</dbReference>
<evidence type="ECO:0000256" key="1">
    <source>
        <dbReference type="SAM" id="SignalP"/>
    </source>
</evidence>
<organism evidence="2 3">
    <name type="scientific">Salix purpurea</name>
    <name type="common">Purple osier willow</name>
    <dbReference type="NCBI Taxonomy" id="77065"/>
    <lineage>
        <taxon>Eukaryota</taxon>
        <taxon>Viridiplantae</taxon>
        <taxon>Streptophyta</taxon>
        <taxon>Embryophyta</taxon>
        <taxon>Tracheophyta</taxon>
        <taxon>Spermatophyta</taxon>
        <taxon>Magnoliopsida</taxon>
        <taxon>eudicotyledons</taxon>
        <taxon>Gunneridae</taxon>
        <taxon>Pentapetalae</taxon>
        <taxon>rosids</taxon>
        <taxon>fabids</taxon>
        <taxon>Malpighiales</taxon>
        <taxon>Salicaceae</taxon>
        <taxon>Saliceae</taxon>
        <taxon>Salix</taxon>
    </lineage>
</organism>
<dbReference type="AlphaFoldDB" id="A0A9Q0Q3Z8"/>
<reference evidence="2" key="1">
    <citation type="submission" date="2022-11" db="EMBL/GenBank/DDBJ databases">
        <authorList>
            <person name="Hyden B.L."/>
            <person name="Feng K."/>
            <person name="Yates T."/>
            <person name="Jawdy S."/>
            <person name="Smart L.B."/>
            <person name="Muchero W."/>
        </authorList>
    </citation>
    <scope>NUCLEOTIDE SEQUENCE</scope>
    <source>
        <tissue evidence="2">Shoot tip</tissue>
    </source>
</reference>
<gene>
    <name evidence="2" type="ORF">OIU79_012805</name>
</gene>
<evidence type="ECO:0008006" key="4">
    <source>
        <dbReference type="Google" id="ProtNLM"/>
    </source>
</evidence>
<keyword evidence="1" id="KW-0732">Signal</keyword>
<sequence>MIKGQHALILFRFTHLITNLLFKSSLYEKTIFSKRSCRLLAINKNSSDITCKDKCLWKNNPKSSINLMKCQAANQLSVALASRA</sequence>
<dbReference type="EMBL" id="JAPFFK010000017">
    <property type="protein sequence ID" value="KAJ6699616.1"/>
    <property type="molecule type" value="Genomic_DNA"/>
</dbReference>
<proteinExistence type="predicted"/>
<name>A0A9Q0Q3Z8_SALPP</name>
<comment type="caution">
    <text evidence="2">The sequence shown here is derived from an EMBL/GenBank/DDBJ whole genome shotgun (WGS) entry which is preliminary data.</text>
</comment>
<accession>A0A9Q0Q3Z8</accession>
<feature type="signal peptide" evidence="1">
    <location>
        <begin position="1"/>
        <end position="16"/>
    </location>
</feature>
<evidence type="ECO:0000313" key="3">
    <source>
        <dbReference type="Proteomes" id="UP001151532"/>
    </source>
</evidence>
<reference evidence="2" key="2">
    <citation type="journal article" date="2023" name="Int. J. Mol. Sci.">
        <title>De Novo Assembly and Annotation of 11 Diverse Shrub Willow (Salix) Genomes Reveals Novel Gene Organization in Sex-Linked Regions.</title>
        <authorList>
            <person name="Hyden B."/>
            <person name="Feng K."/>
            <person name="Yates T.B."/>
            <person name="Jawdy S."/>
            <person name="Cereghino C."/>
            <person name="Smart L.B."/>
            <person name="Muchero W."/>
        </authorList>
    </citation>
    <scope>NUCLEOTIDE SEQUENCE</scope>
    <source>
        <tissue evidence="2">Shoot tip</tissue>
    </source>
</reference>
<evidence type="ECO:0000313" key="2">
    <source>
        <dbReference type="EMBL" id="KAJ6699616.1"/>
    </source>
</evidence>
<keyword evidence="3" id="KW-1185">Reference proteome</keyword>
<feature type="chain" id="PRO_5040134336" description="Secreted protein" evidence="1">
    <location>
        <begin position="17"/>
        <end position="84"/>
    </location>
</feature>
<protein>
    <recommendedName>
        <fullName evidence="4">Secreted protein</fullName>
    </recommendedName>
</protein>